<evidence type="ECO:0000259" key="1">
    <source>
        <dbReference type="Pfam" id="PF06094"/>
    </source>
</evidence>
<dbReference type="InterPro" id="IPR036568">
    <property type="entry name" value="GGCT-like_sf"/>
</dbReference>
<reference evidence="2" key="1">
    <citation type="submission" date="2020-12" db="EMBL/GenBank/DDBJ databases">
        <title>Antrihabitans popcorni sp. nov. and Antrihabitans auranticaus sp. nov., isolated from a larva cave.</title>
        <authorList>
            <person name="Lee S.D."/>
            <person name="Kim I.S."/>
        </authorList>
    </citation>
    <scope>NUCLEOTIDE SEQUENCE</scope>
    <source>
        <strain evidence="2">YC3-6</strain>
    </source>
</reference>
<name>A0A934NQP4_9NOCA</name>
<dbReference type="Proteomes" id="UP000655868">
    <property type="component" value="Unassembled WGS sequence"/>
</dbReference>
<dbReference type="SUPFAM" id="SSF110857">
    <property type="entry name" value="Gamma-glutamyl cyclotransferase-like"/>
    <property type="match status" value="1"/>
</dbReference>
<dbReference type="RefSeq" id="WP_199704381.1">
    <property type="nucleotide sequence ID" value="NZ_JAEMNV010000003.1"/>
</dbReference>
<organism evidence="2 3">
    <name type="scientific">Antrihabitans stalagmiti</name>
    <dbReference type="NCBI Taxonomy" id="2799499"/>
    <lineage>
        <taxon>Bacteria</taxon>
        <taxon>Bacillati</taxon>
        <taxon>Actinomycetota</taxon>
        <taxon>Actinomycetes</taxon>
        <taxon>Mycobacteriales</taxon>
        <taxon>Nocardiaceae</taxon>
        <taxon>Antrihabitans</taxon>
    </lineage>
</organism>
<dbReference type="Gene3D" id="3.10.490.10">
    <property type="entry name" value="Gamma-glutamyl cyclotransferase-like"/>
    <property type="match status" value="1"/>
</dbReference>
<proteinExistence type="predicted"/>
<dbReference type="Pfam" id="PF06094">
    <property type="entry name" value="GGACT"/>
    <property type="match status" value="1"/>
</dbReference>
<sequence length="126" mass="13792">MVDNRIESDWSASSPTTVRLFSYGTLQDPTVQVETFGRLLTGTNDRLAGYATRMLTITDPDVLALSGAAEHPIVVASDDPADCVYGTVFEITPDELHSADTYEVDDYTRVEVVLDSGTRAWVYLAV</sequence>
<dbReference type="InterPro" id="IPR013024">
    <property type="entry name" value="GGCT-like"/>
</dbReference>
<dbReference type="InterPro" id="IPR009288">
    <property type="entry name" value="AIG2-like_dom"/>
</dbReference>
<dbReference type="CDD" id="cd06661">
    <property type="entry name" value="GGCT_like"/>
    <property type="match status" value="1"/>
</dbReference>
<evidence type="ECO:0000313" key="3">
    <source>
        <dbReference type="Proteomes" id="UP000655868"/>
    </source>
</evidence>
<keyword evidence="3" id="KW-1185">Reference proteome</keyword>
<dbReference type="AlphaFoldDB" id="A0A934NQP4"/>
<feature type="domain" description="Gamma-glutamylcyclotransferase AIG2-like" evidence="1">
    <location>
        <begin position="20"/>
        <end position="125"/>
    </location>
</feature>
<gene>
    <name evidence="2" type="ORF">JGU71_12245</name>
</gene>
<comment type="caution">
    <text evidence="2">The sequence shown here is derived from an EMBL/GenBank/DDBJ whole genome shotgun (WGS) entry which is preliminary data.</text>
</comment>
<protein>
    <submittedName>
        <fullName evidence="2">Gamma-glutamylcyclotransferase</fullName>
    </submittedName>
</protein>
<evidence type="ECO:0000313" key="2">
    <source>
        <dbReference type="EMBL" id="MBJ8339658.1"/>
    </source>
</evidence>
<accession>A0A934NQP4</accession>
<dbReference type="EMBL" id="JAEMNV010000003">
    <property type="protein sequence ID" value="MBJ8339658.1"/>
    <property type="molecule type" value="Genomic_DNA"/>
</dbReference>